<accession>A0A9N8VSZ1</accession>
<reference evidence="1" key="1">
    <citation type="submission" date="2021-06" db="EMBL/GenBank/DDBJ databases">
        <authorList>
            <person name="Kallberg Y."/>
            <person name="Tangrot J."/>
            <person name="Rosling A."/>
        </authorList>
    </citation>
    <scope>NUCLEOTIDE SEQUENCE</scope>
    <source>
        <strain evidence="1">UK204</strain>
    </source>
</reference>
<dbReference type="AlphaFoldDB" id="A0A9N8VSZ1"/>
<evidence type="ECO:0000313" key="2">
    <source>
        <dbReference type="Proteomes" id="UP000789570"/>
    </source>
</evidence>
<gene>
    <name evidence="1" type="ORF">FCALED_LOCUS1708</name>
</gene>
<sequence>MSSFLSLILKFSRPTSCILRPAVFFSSTATLFDDALKTSRELVRTMLKERGFTGNLNITSSAFNKNDLRALKVSLEPTHKCDVLPCGIKVTSFFEKYTLPQIDIQTLRDQEFDVDSLKEITDNQVKVFLTDLHEVIKNLGDDEGTEEAVTDTLVNNLLVQIAGMHYHPLRVRTHPRCKLYILGEPYVSATPKFVVNRMNLSVVVVEDKHLKNTALITSKGFGEAQLAVEMLACGSENVRRILRQGDVISDQTIFGIRAISSYFTFYKTVIPAEYWNELDFSLPQNESVVIKRWPEGELPETGLNLAKPNERREILEAFARIRQFLLQ</sequence>
<comment type="caution">
    <text evidence="1">The sequence shown here is derived from an EMBL/GenBank/DDBJ whole genome shotgun (WGS) entry which is preliminary data.</text>
</comment>
<name>A0A9N8VSZ1_9GLOM</name>
<evidence type="ECO:0000313" key="1">
    <source>
        <dbReference type="EMBL" id="CAG8460277.1"/>
    </source>
</evidence>
<dbReference type="Proteomes" id="UP000789570">
    <property type="component" value="Unassembled WGS sequence"/>
</dbReference>
<dbReference type="OrthoDB" id="2405564at2759"/>
<dbReference type="EMBL" id="CAJVPQ010000230">
    <property type="protein sequence ID" value="CAG8460277.1"/>
    <property type="molecule type" value="Genomic_DNA"/>
</dbReference>
<protein>
    <submittedName>
        <fullName evidence="1">3938_t:CDS:1</fullName>
    </submittedName>
</protein>
<keyword evidence="2" id="KW-1185">Reference proteome</keyword>
<organism evidence="1 2">
    <name type="scientific">Funneliformis caledonium</name>
    <dbReference type="NCBI Taxonomy" id="1117310"/>
    <lineage>
        <taxon>Eukaryota</taxon>
        <taxon>Fungi</taxon>
        <taxon>Fungi incertae sedis</taxon>
        <taxon>Mucoromycota</taxon>
        <taxon>Glomeromycotina</taxon>
        <taxon>Glomeromycetes</taxon>
        <taxon>Glomerales</taxon>
        <taxon>Glomeraceae</taxon>
        <taxon>Funneliformis</taxon>
    </lineage>
</organism>
<proteinExistence type="predicted"/>